<gene>
    <name evidence="1" type="ORF">BAY60_02355</name>
</gene>
<sequence>MAVRLDVEPIAPGGEPGAEEEQTTRRPRRRLGFGLIKLSRRSDDGRELFGRKNSSALMLVDDHFALRHLCRA</sequence>
<dbReference type="Proteomes" id="UP000249915">
    <property type="component" value="Unassembled WGS sequence"/>
</dbReference>
<name>A0A2V4B7N8_9PSEU</name>
<evidence type="ECO:0000313" key="1">
    <source>
        <dbReference type="EMBL" id="PXY31268.1"/>
    </source>
</evidence>
<proteinExistence type="predicted"/>
<accession>A0A2V4B7N8</accession>
<evidence type="ECO:0000313" key="2">
    <source>
        <dbReference type="Proteomes" id="UP000249915"/>
    </source>
</evidence>
<reference evidence="1 2" key="1">
    <citation type="submission" date="2016-07" db="EMBL/GenBank/DDBJ databases">
        <title>Draft genome sequence of Prauserella muralis DSM 45305, isolated from a mould-covered wall in an indoor environment.</title>
        <authorList>
            <person name="Ruckert C."/>
            <person name="Albersmeier A."/>
            <person name="Jiang C.-L."/>
            <person name="Jiang Y."/>
            <person name="Kalinowski J."/>
            <person name="Schneider O."/>
            <person name="Winkler A."/>
            <person name="Zotchev S.B."/>
        </authorList>
    </citation>
    <scope>NUCLEOTIDE SEQUENCE [LARGE SCALE GENOMIC DNA]</scope>
    <source>
        <strain evidence="1 2">DSM 45305</strain>
    </source>
</reference>
<comment type="caution">
    <text evidence="1">The sequence shown here is derived from an EMBL/GenBank/DDBJ whole genome shotgun (WGS) entry which is preliminary data.</text>
</comment>
<dbReference type="AlphaFoldDB" id="A0A2V4B7N8"/>
<organism evidence="1 2">
    <name type="scientific">Prauserella muralis</name>
    <dbReference type="NCBI Taxonomy" id="588067"/>
    <lineage>
        <taxon>Bacteria</taxon>
        <taxon>Bacillati</taxon>
        <taxon>Actinomycetota</taxon>
        <taxon>Actinomycetes</taxon>
        <taxon>Pseudonocardiales</taxon>
        <taxon>Pseudonocardiaceae</taxon>
        <taxon>Prauserella</taxon>
    </lineage>
</organism>
<keyword evidence="2" id="KW-1185">Reference proteome</keyword>
<dbReference type="OrthoDB" id="9991307at2"/>
<dbReference type="RefSeq" id="WP_112279295.1">
    <property type="nucleotide sequence ID" value="NZ_MASW01000001.1"/>
</dbReference>
<protein>
    <submittedName>
        <fullName evidence="1">Uncharacterized protein</fullName>
    </submittedName>
</protein>
<dbReference type="EMBL" id="MASW01000001">
    <property type="protein sequence ID" value="PXY31268.1"/>
    <property type="molecule type" value="Genomic_DNA"/>
</dbReference>